<organism evidence="2 3">
    <name type="scientific">Athelia psychrophila</name>
    <dbReference type="NCBI Taxonomy" id="1759441"/>
    <lineage>
        <taxon>Eukaryota</taxon>
        <taxon>Fungi</taxon>
        <taxon>Dikarya</taxon>
        <taxon>Basidiomycota</taxon>
        <taxon>Agaricomycotina</taxon>
        <taxon>Agaricomycetes</taxon>
        <taxon>Agaricomycetidae</taxon>
        <taxon>Atheliales</taxon>
        <taxon>Atheliaceae</taxon>
        <taxon>Athelia</taxon>
    </lineage>
</organism>
<reference evidence="2 3" key="1">
    <citation type="journal article" date="2016" name="Mol. Biol. Evol.">
        <title>Comparative Genomics of Early-Diverging Mushroom-Forming Fungi Provides Insights into the Origins of Lignocellulose Decay Capabilities.</title>
        <authorList>
            <person name="Nagy L.G."/>
            <person name="Riley R."/>
            <person name="Tritt A."/>
            <person name="Adam C."/>
            <person name="Daum C."/>
            <person name="Floudas D."/>
            <person name="Sun H."/>
            <person name="Yadav J.S."/>
            <person name="Pangilinan J."/>
            <person name="Larsson K.H."/>
            <person name="Matsuura K."/>
            <person name="Barry K."/>
            <person name="Labutti K."/>
            <person name="Kuo R."/>
            <person name="Ohm R.A."/>
            <person name="Bhattacharya S.S."/>
            <person name="Shirouzu T."/>
            <person name="Yoshinaga Y."/>
            <person name="Martin F.M."/>
            <person name="Grigoriev I.V."/>
            <person name="Hibbett D.S."/>
        </authorList>
    </citation>
    <scope>NUCLEOTIDE SEQUENCE [LARGE SCALE GENOMIC DNA]</scope>
    <source>
        <strain evidence="2 3">CBS 109695</strain>
    </source>
</reference>
<dbReference type="AlphaFoldDB" id="A0A166UWI0"/>
<name>A0A166UWI0_9AGAM</name>
<protein>
    <submittedName>
        <fullName evidence="2">Uncharacterized protein</fullName>
    </submittedName>
</protein>
<evidence type="ECO:0000256" key="1">
    <source>
        <dbReference type="SAM" id="Phobius"/>
    </source>
</evidence>
<dbReference type="PROSITE" id="PS51257">
    <property type="entry name" value="PROKAR_LIPOPROTEIN"/>
    <property type="match status" value="1"/>
</dbReference>
<keyword evidence="3" id="KW-1185">Reference proteome</keyword>
<dbReference type="EMBL" id="KV417487">
    <property type="protein sequence ID" value="KZP32103.1"/>
    <property type="molecule type" value="Genomic_DNA"/>
</dbReference>
<proteinExistence type="predicted"/>
<keyword evidence="1" id="KW-1133">Transmembrane helix</keyword>
<feature type="transmembrane region" description="Helical" evidence="1">
    <location>
        <begin position="26"/>
        <end position="50"/>
    </location>
</feature>
<dbReference type="OrthoDB" id="2274644at2759"/>
<sequence>MKYGSAAKWVEGKKRMHYEVEPFGSTAYAIMGCSPSSDLYLVIIVSALWVQVGRH</sequence>
<evidence type="ECO:0000313" key="2">
    <source>
        <dbReference type="EMBL" id="KZP32103.1"/>
    </source>
</evidence>
<gene>
    <name evidence="2" type="ORF">FIBSPDRAFT_849079</name>
</gene>
<accession>A0A166UWI0</accession>
<evidence type="ECO:0000313" key="3">
    <source>
        <dbReference type="Proteomes" id="UP000076532"/>
    </source>
</evidence>
<keyword evidence="1" id="KW-0812">Transmembrane</keyword>
<dbReference type="Proteomes" id="UP000076532">
    <property type="component" value="Unassembled WGS sequence"/>
</dbReference>
<keyword evidence="1" id="KW-0472">Membrane</keyword>